<dbReference type="EMBL" id="CM056809">
    <property type="protein sequence ID" value="KAJ8649559.1"/>
    <property type="molecule type" value="Genomic_DNA"/>
</dbReference>
<organism evidence="1 2">
    <name type="scientific">Persea americana</name>
    <name type="common">Avocado</name>
    <dbReference type="NCBI Taxonomy" id="3435"/>
    <lineage>
        <taxon>Eukaryota</taxon>
        <taxon>Viridiplantae</taxon>
        <taxon>Streptophyta</taxon>
        <taxon>Embryophyta</taxon>
        <taxon>Tracheophyta</taxon>
        <taxon>Spermatophyta</taxon>
        <taxon>Magnoliopsida</taxon>
        <taxon>Magnoliidae</taxon>
        <taxon>Laurales</taxon>
        <taxon>Lauraceae</taxon>
        <taxon>Persea</taxon>
    </lineage>
</organism>
<evidence type="ECO:0000313" key="1">
    <source>
        <dbReference type="EMBL" id="KAJ8649559.1"/>
    </source>
</evidence>
<reference evidence="1 2" key="1">
    <citation type="journal article" date="2022" name="Hortic Res">
        <title>A haplotype resolved chromosomal level avocado genome allows analysis of novel avocado genes.</title>
        <authorList>
            <person name="Nath O."/>
            <person name="Fletcher S.J."/>
            <person name="Hayward A."/>
            <person name="Shaw L.M."/>
            <person name="Masouleh A.K."/>
            <person name="Furtado A."/>
            <person name="Henry R.J."/>
            <person name="Mitter N."/>
        </authorList>
    </citation>
    <scope>NUCLEOTIDE SEQUENCE [LARGE SCALE GENOMIC DNA]</scope>
    <source>
        <strain evidence="2">cv. Hass</strain>
    </source>
</reference>
<evidence type="ECO:0000313" key="2">
    <source>
        <dbReference type="Proteomes" id="UP001234297"/>
    </source>
</evidence>
<comment type="caution">
    <text evidence="1">The sequence shown here is derived from an EMBL/GenBank/DDBJ whole genome shotgun (WGS) entry which is preliminary data.</text>
</comment>
<dbReference type="Proteomes" id="UP001234297">
    <property type="component" value="Chromosome 1"/>
</dbReference>
<proteinExistence type="predicted"/>
<sequence length="344" mass="39015">MLKQVGCLFDHCNLLVDWFFFHRAVGSLVSATTIAAALGVIIPIGSMSVLLTDCNETRYLSTHHKLFEVQHKNMYSCRWNFAYLHSTRRYWSVVPTDCNETRAIHDYIVRAGFELLVNVSIALVDMYAKCGLIEIAMRRRLDHHHHRRHHLTGEEEGHGGAMLDKLIVHTKYDQSYAHPLPAPSPLMKKKPPVQTLRPLVTEKKVGRTLHKVGKEDGESDKEKENQQLLVLTPLTPPPPPSCRHESEKNSRKKSRGVKDIASALAHLYKKKNKNNYDHALCTPLSTSHPAAPPLLLPRPPRHSSSVFYNLFKKSSKSKRIRSLAPLFPPRFPEAQISLLGSMKV</sequence>
<accession>A0ACC2MWI4</accession>
<keyword evidence="2" id="KW-1185">Reference proteome</keyword>
<name>A0ACC2MWI4_PERAE</name>
<protein>
    <submittedName>
        <fullName evidence="1">Uncharacterized protein</fullName>
    </submittedName>
</protein>
<gene>
    <name evidence="1" type="ORF">MRB53_002582</name>
</gene>